<reference evidence="1" key="4">
    <citation type="submission" date="2019-03" db="UniProtKB">
        <authorList>
            <consortium name="EnsemblPlants"/>
        </authorList>
    </citation>
    <scope>IDENTIFICATION</scope>
</reference>
<reference evidence="1" key="3">
    <citation type="journal article" date="2017" name="Nature">
        <title>Genome sequence of the progenitor of the wheat D genome Aegilops tauschii.</title>
        <authorList>
            <person name="Luo M.C."/>
            <person name="Gu Y.Q."/>
            <person name="Puiu D."/>
            <person name="Wang H."/>
            <person name="Twardziok S.O."/>
            <person name="Deal K.R."/>
            <person name="Huo N."/>
            <person name="Zhu T."/>
            <person name="Wang L."/>
            <person name="Wang Y."/>
            <person name="McGuire P.E."/>
            <person name="Liu S."/>
            <person name="Long H."/>
            <person name="Ramasamy R.K."/>
            <person name="Rodriguez J.C."/>
            <person name="Van S.L."/>
            <person name="Yuan L."/>
            <person name="Wang Z."/>
            <person name="Xia Z."/>
            <person name="Xiao L."/>
            <person name="Anderson O.D."/>
            <person name="Ouyang S."/>
            <person name="Liang Y."/>
            <person name="Zimin A.V."/>
            <person name="Pertea G."/>
            <person name="Qi P."/>
            <person name="Bennetzen J.L."/>
            <person name="Dai X."/>
            <person name="Dawson M.W."/>
            <person name="Muller H.G."/>
            <person name="Kugler K."/>
            <person name="Rivarola-Duarte L."/>
            <person name="Spannagl M."/>
            <person name="Mayer K.F.X."/>
            <person name="Lu F.H."/>
            <person name="Bevan M.W."/>
            <person name="Leroy P."/>
            <person name="Li P."/>
            <person name="You F.M."/>
            <person name="Sun Q."/>
            <person name="Liu Z."/>
            <person name="Lyons E."/>
            <person name="Wicker T."/>
            <person name="Salzberg S.L."/>
            <person name="Devos K.M."/>
            <person name="Dvorak J."/>
        </authorList>
    </citation>
    <scope>NUCLEOTIDE SEQUENCE [LARGE SCALE GENOMIC DNA]</scope>
    <source>
        <strain evidence="1">cv. AL8/78</strain>
    </source>
</reference>
<accession>A0A453FUW1</accession>
<protein>
    <submittedName>
        <fullName evidence="1">Uncharacterized protein</fullName>
    </submittedName>
</protein>
<reference evidence="1" key="5">
    <citation type="journal article" date="2021" name="G3 (Bethesda)">
        <title>Aegilops tauschii genome assembly Aet v5.0 features greater sequence contiguity and improved annotation.</title>
        <authorList>
            <person name="Wang L."/>
            <person name="Zhu T."/>
            <person name="Rodriguez J.C."/>
            <person name="Deal K.R."/>
            <person name="Dubcovsky J."/>
            <person name="McGuire P.E."/>
            <person name="Lux T."/>
            <person name="Spannagl M."/>
            <person name="Mayer K.F.X."/>
            <person name="Baldrich P."/>
            <person name="Meyers B.C."/>
            <person name="Huo N."/>
            <person name="Gu Y.Q."/>
            <person name="Zhou H."/>
            <person name="Devos K.M."/>
            <person name="Bennetzen J.L."/>
            <person name="Unver T."/>
            <person name="Budak H."/>
            <person name="Gulick P.J."/>
            <person name="Galiba G."/>
            <person name="Kalapos B."/>
            <person name="Nelson D.R."/>
            <person name="Li P."/>
            <person name="You F.M."/>
            <person name="Luo M.C."/>
            <person name="Dvorak J."/>
        </authorList>
    </citation>
    <scope>NUCLEOTIDE SEQUENCE [LARGE SCALE GENOMIC DNA]</scope>
    <source>
        <strain evidence="1">cv. AL8/78</strain>
    </source>
</reference>
<reference evidence="2" key="1">
    <citation type="journal article" date="2014" name="Science">
        <title>Ancient hybridizations among the ancestral genomes of bread wheat.</title>
        <authorList>
            <consortium name="International Wheat Genome Sequencing Consortium,"/>
            <person name="Marcussen T."/>
            <person name="Sandve S.R."/>
            <person name="Heier L."/>
            <person name="Spannagl M."/>
            <person name="Pfeifer M."/>
            <person name="Jakobsen K.S."/>
            <person name="Wulff B.B."/>
            <person name="Steuernagel B."/>
            <person name="Mayer K.F."/>
            <person name="Olsen O.A."/>
        </authorList>
    </citation>
    <scope>NUCLEOTIDE SEQUENCE [LARGE SCALE GENOMIC DNA]</scope>
    <source>
        <strain evidence="2">cv. AL8/78</strain>
    </source>
</reference>
<proteinExistence type="predicted"/>
<dbReference type="EnsemblPlants" id="AET3Gv20788200.14">
    <property type="protein sequence ID" value="AET3Gv20788200.14"/>
    <property type="gene ID" value="AET3Gv20788200"/>
</dbReference>
<name>A0A453FUW1_AEGTS</name>
<reference evidence="2" key="2">
    <citation type="journal article" date="2017" name="Nat. Plants">
        <title>The Aegilops tauschii genome reveals multiple impacts of transposons.</title>
        <authorList>
            <person name="Zhao G."/>
            <person name="Zou C."/>
            <person name="Li K."/>
            <person name="Wang K."/>
            <person name="Li T."/>
            <person name="Gao L."/>
            <person name="Zhang X."/>
            <person name="Wang H."/>
            <person name="Yang Z."/>
            <person name="Liu X."/>
            <person name="Jiang W."/>
            <person name="Mao L."/>
            <person name="Kong X."/>
            <person name="Jiao Y."/>
            <person name="Jia J."/>
        </authorList>
    </citation>
    <scope>NUCLEOTIDE SEQUENCE [LARGE SCALE GENOMIC DNA]</scope>
    <source>
        <strain evidence="2">cv. AL8/78</strain>
    </source>
</reference>
<dbReference type="Gramene" id="AET3Gv20788200.14">
    <property type="protein sequence ID" value="AET3Gv20788200.14"/>
    <property type="gene ID" value="AET3Gv20788200"/>
</dbReference>
<sequence length="40" mass="4500">GKIQHPDQRTQHALHNLQTQCALQKLLKLRIQAGLLTGID</sequence>
<organism evidence="1 2">
    <name type="scientific">Aegilops tauschii subsp. strangulata</name>
    <name type="common">Goatgrass</name>
    <dbReference type="NCBI Taxonomy" id="200361"/>
    <lineage>
        <taxon>Eukaryota</taxon>
        <taxon>Viridiplantae</taxon>
        <taxon>Streptophyta</taxon>
        <taxon>Embryophyta</taxon>
        <taxon>Tracheophyta</taxon>
        <taxon>Spermatophyta</taxon>
        <taxon>Magnoliopsida</taxon>
        <taxon>Liliopsida</taxon>
        <taxon>Poales</taxon>
        <taxon>Poaceae</taxon>
        <taxon>BOP clade</taxon>
        <taxon>Pooideae</taxon>
        <taxon>Triticodae</taxon>
        <taxon>Triticeae</taxon>
        <taxon>Triticinae</taxon>
        <taxon>Aegilops</taxon>
    </lineage>
</organism>
<evidence type="ECO:0000313" key="1">
    <source>
        <dbReference type="EnsemblPlants" id="AET3Gv20788200.14"/>
    </source>
</evidence>
<dbReference type="Proteomes" id="UP000015105">
    <property type="component" value="Chromosome 3D"/>
</dbReference>
<keyword evidence="2" id="KW-1185">Reference proteome</keyword>
<dbReference type="AlphaFoldDB" id="A0A453FUW1"/>
<evidence type="ECO:0000313" key="2">
    <source>
        <dbReference type="Proteomes" id="UP000015105"/>
    </source>
</evidence>